<name>A0ABN9UM81_9DINO</name>
<comment type="caution">
    <text evidence="3">The sequence shown here is derived from an EMBL/GenBank/DDBJ whole genome shotgun (WGS) entry which is preliminary data.</text>
</comment>
<organism evidence="3 4">
    <name type="scientific">Prorocentrum cordatum</name>
    <dbReference type="NCBI Taxonomy" id="2364126"/>
    <lineage>
        <taxon>Eukaryota</taxon>
        <taxon>Sar</taxon>
        <taxon>Alveolata</taxon>
        <taxon>Dinophyceae</taxon>
        <taxon>Prorocentrales</taxon>
        <taxon>Prorocentraceae</taxon>
        <taxon>Prorocentrum</taxon>
    </lineage>
</organism>
<evidence type="ECO:0000256" key="2">
    <source>
        <dbReference type="SAM" id="MobiDB-lite"/>
    </source>
</evidence>
<reference evidence="3" key="1">
    <citation type="submission" date="2023-10" db="EMBL/GenBank/DDBJ databases">
        <authorList>
            <person name="Chen Y."/>
            <person name="Shah S."/>
            <person name="Dougan E. K."/>
            <person name="Thang M."/>
            <person name="Chan C."/>
        </authorList>
    </citation>
    <scope>NUCLEOTIDE SEQUENCE [LARGE SCALE GENOMIC DNA]</scope>
</reference>
<evidence type="ECO:0000256" key="1">
    <source>
        <dbReference type="ARBA" id="ARBA00008315"/>
    </source>
</evidence>
<dbReference type="PANTHER" id="PTHR33768">
    <property type="entry name" value="MIP11318P"/>
    <property type="match status" value="1"/>
</dbReference>
<gene>
    <name evidence="3" type="ORF">PCOR1329_LOCUS49800</name>
</gene>
<keyword evidence="4" id="KW-1185">Reference proteome</keyword>
<protein>
    <submittedName>
        <fullName evidence="3">Uncharacterized protein</fullName>
    </submittedName>
</protein>
<feature type="region of interest" description="Disordered" evidence="2">
    <location>
        <begin position="184"/>
        <end position="207"/>
    </location>
</feature>
<dbReference type="InterPro" id="IPR038792">
    <property type="entry name" value="CFAP97D1/2"/>
</dbReference>
<sequence length="288" mass="32258">MADRGRVGSLQVGSKRCAQKVMRRNHDLHRAAVEGIKPAIDRAPPVAHQLEHLRHNLKKERLLEDRYMEIDRENKVLLGKMSEIMRQPSVFANAPRSEKLSAKSSSGPVTLNRNGRKQELTRITLENQRLLKAIQKAQPVYSAKKWESDHQKSEALLRNCSSYPVITRLPRVRSEASVLRQIPPCAEDGAGGAGPSSPSGSGQDPKFVLKEGKTIGQVYYLIEMATDGRVLNVSAFNGETQSSLELVVSEKKHRRLYRETDGDYSKIAERLRIENDRLMLDSPEADGA</sequence>
<dbReference type="PANTHER" id="PTHR33768:SF3">
    <property type="entry name" value="MIP11318P"/>
    <property type="match status" value="1"/>
</dbReference>
<dbReference type="Proteomes" id="UP001189429">
    <property type="component" value="Unassembled WGS sequence"/>
</dbReference>
<dbReference type="EMBL" id="CAUYUJ010016030">
    <property type="protein sequence ID" value="CAK0861001.1"/>
    <property type="molecule type" value="Genomic_DNA"/>
</dbReference>
<comment type="similarity">
    <text evidence="1">Belongs to the CFAP97 family.</text>
</comment>
<dbReference type="InterPro" id="IPR029488">
    <property type="entry name" value="Hmw/CFAP97"/>
</dbReference>
<dbReference type="Pfam" id="PF13879">
    <property type="entry name" value="Hmw_CFAP97"/>
    <property type="match status" value="1"/>
</dbReference>
<accession>A0ABN9UM81</accession>
<evidence type="ECO:0000313" key="3">
    <source>
        <dbReference type="EMBL" id="CAK0861001.1"/>
    </source>
</evidence>
<proteinExistence type="inferred from homology"/>
<evidence type="ECO:0000313" key="4">
    <source>
        <dbReference type="Proteomes" id="UP001189429"/>
    </source>
</evidence>